<comment type="caution">
    <text evidence="1">The sequence shown here is derived from an EMBL/GenBank/DDBJ whole genome shotgun (WGS) entry which is preliminary data.</text>
</comment>
<dbReference type="Gene3D" id="2.40.50.140">
    <property type="entry name" value="Nucleic acid-binding proteins"/>
    <property type="match status" value="2"/>
</dbReference>
<dbReference type="SUPFAM" id="SSF50249">
    <property type="entry name" value="Nucleic acid-binding proteins"/>
    <property type="match status" value="2"/>
</dbReference>
<sequence length="342" mass="39438">MSRHISDILDVTKEFKRKWTMLIQVVEIGHEQYDKNRKKYKKLLFTDPKGTKVTGIIFENMIRNLQNTFKSFNKYYISNAFLTLTEERFRVSTYPYSWGLNSRTLIEGHPEMIPPALPCKFQFTPFNELHKYVESHDYQNVKGIVVSCLPSHEEYEGSGTTTRKDVVVVNEEKKLIILTLWDAFKDREGWTLEKMADTTPIIFDMRLIVITFHALSLTTRLSSTILINPPAAETQELQNCSRATIELDDGSGIIRSVISSPYFEKFNTLSPKQVRGTEEYDPHPYETIAKTIFSCLAVAFLRSYETTYNNQSTTRIVIVKAHKATTTTDHLPLELKQEAPTT</sequence>
<evidence type="ECO:0008006" key="3">
    <source>
        <dbReference type="Google" id="ProtNLM"/>
    </source>
</evidence>
<gene>
    <name evidence="1" type="ORF">OSB04_011792</name>
</gene>
<dbReference type="InterPro" id="IPR012340">
    <property type="entry name" value="NA-bd_OB-fold"/>
</dbReference>
<protein>
    <recommendedName>
        <fullName evidence="3">Replication protein A OB domain-containing protein</fullName>
    </recommendedName>
</protein>
<dbReference type="EMBL" id="JARYMX010000003">
    <property type="protein sequence ID" value="KAJ9557178.1"/>
    <property type="molecule type" value="Genomic_DNA"/>
</dbReference>
<organism evidence="1 2">
    <name type="scientific">Centaurea solstitialis</name>
    <name type="common">yellow star-thistle</name>
    <dbReference type="NCBI Taxonomy" id="347529"/>
    <lineage>
        <taxon>Eukaryota</taxon>
        <taxon>Viridiplantae</taxon>
        <taxon>Streptophyta</taxon>
        <taxon>Embryophyta</taxon>
        <taxon>Tracheophyta</taxon>
        <taxon>Spermatophyta</taxon>
        <taxon>Magnoliopsida</taxon>
        <taxon>eudicotyledons</taxon>
        <taxon>Gunneridae</taxon>
        <taxon>Pentapetalae</taxon>
        <taxon>asterids</taxon>
        <taxon>campanulids</taxon>
        <taxon>Asterales</taxon>
        <taxon>Asteraceae</taxon>
        <taxon>Carduoideae</taxon>
        <taxon>Cardueae</taxon>
        <taxon>Centaureinae</taxon>
        <taxon>Centaurea</taxon>
    </lineage>
</organism>
<name>A0AA38THP5_9ASTR</name>
<accession>A0AA38THP5</accession>
<evidence type="ECO:0000313" key="2">
    <source>
        <dbReference type="Proteomes" id="UP001172457"/>
    </source>
</evidence>
<dbReference type="AlphaFoldDB" id="A0AA38THP5"/>
<reference evidence="1" key="1">
    <citation type="submission" date="2023-03" db="EMBL/GenBank/DDBJ databases">
        <title>Chromosome-scale reference genome and RAD-based genetic map of yellow starthistle (Centaurea solstitialis) reveal putative structural variation and QTLs associated with invader traits.</title>
        <authorList>
            <person name="Reatini B."/>
            <person name="Cang F.A."/>
            <person name="Jiang Q."/>
            <person name="Mckibben M.T.W."/>
            <person name="Barker M.S."/>
            <person name="Rieseberg L.H."/>
            <person name="Dlugosch K.M."/>
        </authorList>
    </citation>
    <scope>NUCLEOTIDE SEQUENCE</scope>
    <source>
        <strain evidence="1">CAN-66</strain>
        <tissue evidence="1">Leaf</tissue>
    </source>
</reference>
<proteinExistence type="predicted"/>
<evidence type="ECO:0000313" key="1">
    <source>
        <dbReference type="EMBL" id="KAJ9557178.1"/>
    </source>
</evidence>
<dbReference type="Proteomes" id="UP001172457">
    <property type="component" value="Chromosome 3"/>
</dbReference>
<keyword evidence="2" id="KW-1185">Reference proteome</keyword>